<reference evidence="2 3" key="1">
    <citation type="submission" date="2018-10" db="EMBL/GenBank/DDBJ databases">
        <title>Phylogenomics of Brevibacillus.</title>
        <authorList>
            <person name="Dunlap C."/>
        </authorList>
    </citation>
    <scope>NUCLEOTIDE SEQUENCE [LARGE SCALE GENOMIC DNA]</scope>
    <source>
        <strain evidence="2 3">NRRL NRS 1219</strain>
    </source>
</reference>
<name>A0A3M8B8A3_9BACL</name>
<dbReference type="OrthoDB" id="2738731at2"/>
<organism evidence="2 3">
    <name type="scientific">Brevibacillus agri</name>
    <dbReference type="NCBI Taxonomy" id="51101"/>
    <lineage>
        <taxon>Bacteria</taxon>
        <taxon>Bacillati</taxon>
        <taxon>Bacillota</taxon>
        <taxon>Bacilli</taxon>
        <taxon>Bacillales</taxon>
        <taxon>Paenibacillaceae</taxon>
        <taxon>Brevibacillus</taxon>
    </lineage>
</organism>
<sequence length="102" mass="11776">MNKKMMIIAFLVLILIAVPVIYVQGTLLSLENQVRQYLITEKNIDEKTIVSLDGRFGKLPFFGVEVIFADEPDVRYFYTEIDGKIVPVHVTLKPKGYNYKHK</sequence>
<reference evidence="1 4" key="2">
    <citation type="submission" date="2019-06" db="EMBL/GenBank/DDBJ databases">
        <title>Whole genome shotgun sequence of Brevibacillus agri NBRC 15538.</title>
        <authorList>
            <person name="Hosoyama A."/>
            <person name="Uohara A."/>
            <person name="Ohji S."/>
            <person name="Ichikawa N."/>
        </authorList>
    </citation>
    <scope>NUCLEOTIDE SEQUENCE [LARGE SCALE GENOMIC DNA]</scope>
    <source>
        <strain evidence="1 4">NBRC 15538</strain>
    </source>
</reference>
<comment type="caution">
    <text evidence="2">The sequence shown here is derived from an EMBL/GenBank/DDBJ whole genome shotgun (WGS) entry which is preliminary data.</text>
</comment>
<gene>
    <name evidence="1" type="ORF">BAG01nite_34900</name>
    <name evidence="2" type="ORF">EB820_04835</name>
</gene>
<evidence type="ECO:0000313" key="2">
    <source>
        <dbReference type="EMBL" id="RNB59227.1"/>
    </source>
</evidence>
<protein>
    <submittedName>
        <fullName evidence="2">DUF3139 domain-containing protein</fullName>
    </submittedName>
</protein>
<evidence type="ECO:0000313" key="4">
    <source>
        <dbReference type="Proteomes" id="UP000317180"/>
    </source>
</evidence>
<dbReference type="AlphaFoldDB" id="A0A3M8B8A3"/>
<dbReference type="Proteomes" id="UP000276178">
    <property type="component" value="Unassembled WGS sequence"/>
</dbReference>
<proteinExistence type="predicted"/>
<evidence type="ECO:0000313" key="1">
    <source>
        <dbReference type="EMBL" id="GED27388.1"/>
    </source>
</evidence>
<keyword evidence="4" id="KW-1185">Reference proteome</keyword>
<dbReference type="RefSeq" id="WP_026557697.1">
    <property type="nucleotide sequence ID" value="NZ_BJOD01000040.1"/>
</dbReference>
<dbReference type="EMBL" id="BJOD01000040">
    <property type="protein sequence ID" value="GED27388.1"/>
    <property type="molecule type" value="Genomic_DNA"/>
</dbReference>
<dbReference type="EMBL" id="RHHN01000014">
    <property type="protein sequence ID" value="RNB59227.1"/>
    <property type="molecule type" value="Genomic_DNA"/>
</dbReference>
<evidence type="ECO:0000313" key="3">
    <source>
        <dbReference type="Proteomes" id="UP000276178"/>
    </source>
</evidence>
<dbReference type="Proteomes" id="UP000317180">
    <property type="component" value="Unassembled WGS sequence"/>
</dbReference>
<accession>A0A3M8B8A3</accession>
<dbReference type="GeneID" id="82812866"/>